<keyword evidence="8" id="KW-1185">Reference proteome</keyword>
<dbReference type="Pfam" id="PF13639">
    <property type="entry name" value="zf-RING_2"/>
    <property type="match status" value="1"/>
</dbReference>
<dbReference type="PROSITE" id="PS50089">
    <property type="entry name" value="ZF_RING_2"/>
    <property type="match status" value="1"/>
</dbReference>
<evidence type="ECO:0000313" key="7">
    <source>
        <dbReference type="EMBL" id="KAJ2690559.1"/>
    </source>
</evidence>
<evidence type="ECO:0000256" key="4">
    <source>
        <dbReference type="PROSITE-ProRule" id="PRU00175"/>
    </source>
</evidence>
<gene>
    <name evidence="7" type="ORF">IWW39_000653</name>
</gene>
<dbReference type="InterPro" id="IPR051834">
    <property type="entry name" value="RING_finger_E3_ligase"/>
</dbReference>
<keyword evidence="2 4" id="KW-0863">Zinc-finger</keyword>
<dbReference type="Proteomes" id="UP001151516">
    <property type="component" value="Unassembled WGS sequence"/>
</dbReference>
<dbReference type="InterPro" id="IPR013083">
    <property type="entry name" value="Znf_RING/FYVE/PHD"/>
</dbReference>
<evidence type="ECO:0000256" key="1">
    <source>
        <dbReference type="ARBA" id="ARBA00022723"/>
    </source>
</evidence>
<dbReference type="PANTHER" id="PTHR45931:SF3">
    <property type="entry name" value="RING ZINC FINGER-CONTAINING PROTEIN"/>
    <property type="match status" value="1"/>
</dbReference>
<dbReference type="GO" id="GO:0008270">
    <property type="term" value="F:zinc ion binding"/>
    <property type="evidence" value="ECO:0007669"/>
    <property type="project" value="UniProtKB-KW"/>
</dbReference>
<keyword evidence="1" id="KW-0479">Metal-binding</keyword>
<keyword evidence="3" id="KW-0862">Zinc</keyword>
<dbReference type="Gene3D" id="3.30.40.10">
    <property type="entry name" value="Zinc/RING finger domain, C3HC4 (zinc finger)"/>
    <property type="match status" value="1"/>
</dbReference>
<evidence type="ECO:0000256" key="3">
    <source>
        <dbReference type="ARBA" id="ARBA00022833"/>
    </source>
</evidence>
<reference evidence="7" key="1">
    <citation type="submission" date="2022-07" db="EMBL/GenBank/DDBJ databases">
        <title>Phylogenomic reconstructions and comparative analyses of Kickxellomycotina fungi.</title>
        <authorList>
            <person name="Reynolds N.K."/>
            <person name="Stajich J.E."/>
            <person name="Barry K."/>
            <person name="Grigoriev I.V."/>
            <person name="Crous P."/>
            <person name="Smith M.E."/>
        </authorList>
    </citation>
    <scope>NUCLEOTIDE SEQUENCE</scope>
    <source>
        <strain evidence="7">CBS 109367</strain>
    </source>
</reference>
<dbReference type="OrthoDB" id="5536739at2759"/>
<evidence type="ECO:0000313" key="8">
    <source>
        <dbReference type="Proteomes" id="UP001151516"/>
    </source>
</evidence>
<keyword evidence="5" id="KW-0812">Transmembrane</keyword>
<feature type="domain" description="RING-type" evidence="6">
    <location>
        <begin position="107"/>
        <end position="148"/>
    </location>
</feature>
<proteinExistence type="predicted"/>
<dbReference type="CDD" id="cd16454">
    <property type="entry name" value="RING-H2_PA-TM-RING"/>
    <property type="match status" value="1"/>
</dbReference>
<protein>
    <recommendedName>
        <fullName evidence="6">RING-type domain-containing protein</fullName>
    </recommendedName>
</protein>
<dbReference type="SMART" id="SM01197">
    <property type="entry name" value="FANCL_C"/>
    <property type="match status" value="1"/>
</dbReference>
<accession>A0A9W8GNY4</accession>
<dbReference type="PANTHER" id="PTHR45931">
    <property type="entry name" value="SI:CH211-59O9.10"/>
    <property type="match status" value="1"/>
</dbReference>
<dbReference type="InterPro" id="IPR001841">
    <property type="entry name" value="Znf_RING"/>
</dbReference>
<evidence type="ECO:0000259" key="6">
    <source>
        <dbReference type="PROSITE" id="PS50089"/>
    </source>
</evidence>
<dbReference type="GO" id="GO:0005634">
    <property type="term" value="C:nucleus"/>
    <property type="evidence" value="ECO:0007669"/>
    <property type="project" value="TreeGrafter"/>
</dbReference>
<keyword evidence="5" id="KW-1133">Transmembrane helix</keyword>
<organism evidence="7 8">
    <name type="scientific">Coemansia spiralis</name>
    <dbReference type="NCBI Taxonomy" id="417178"/>
    <lineage>
        <taxon>Eukaryota</taxon>
        <taxon>Fungi</taxon>
        <taxon>Fungi incertae sedis</taxon>
        <taxon>Zoopagomycota</taxon>
        <taxon>Kickxellomycotina</taxon>
        <taxon>Kickxellomycetes</taxon>
        <taxon>Kickxellales</taxon>
        <taxon>Kickxellaceae</taxon>
        <taxon>Coemansia</taxon>
    </lineage>
</organism>
<evidence type="ECO:0000256" key="2">
    <source>
        <dbReference type="ARBA" id="ARBA00022771"/>
    </source>
</evidence>
<sequence>MSDVFASPRTSALFGVFLGLAIALVILITMSLRAYFRRQAARRREQEELDQEIRMVQHQGTLLAAAISHCQSQLTPAEIEQLPRYLFSHADSKPDLVAVGYETSSTCGICLCDYSENDMVVNLPCMHAFHDQCITPWLSASDKCPFCSAAVKLVASNENNA</sequence>
<dbReference type="SUPFAM" id="SSF57850">
    <property type="entry name" value="RING/U-box"/>
    <property type="match status" value="1"/>
</dbReference>
<comment type="caution">
    <text evidence="7">The sequence shown here is derived from an EMBL/GenBank/DDBJ whole genome shotgun (WGS) entry which is preliminary data.</text>
</comment>
<dbReference type="GO" id="GO:0006511">
    <property type="term" value="P:ubiquitin-dependent protein catabolic process"/>
    <property type="evidence" value="ECO:0007669"/>
    <property type="project" value="TreeGrafter"/>
</dbReference>
<dbReference type="AlphaFoldDB" id="A0A9W8GNY4"/>
<keyword evidence="5" id="KW-0472">Membrane</keyword>
<feature type="transmembrane region" description="Helical" evidence="5">
    <location>
        <begin position="12"/>
        <end position="36"/>
    </location>
</feature>
<name>A0A9W8GNY4_9FUNG</name>
<dbReference type="GO" id="GO:0061630">
    <property type="term" value="F:ubiquitin protein ligase activity"/>
    <property type="evidence" value="ECO:0007669"/>
    <property type="project" value="TreeGrafter"/>
</dbReference>
<evidence type="ECO:0000256" key="5">
    <source>
        <dbReference type="SAM" id="Phobius"/>
    </source>
</evidence>
<dbReference type="SMART" id="SM00184">
    <property type="entry name" value="RING"/>
    <property type="match status" value="1"/>
</dbReference>
<dbReference type="EMBL" id="JANBTX010000010">
    <property type="protein sequence ID" value="KAJ2690559.1"/>
    <property type="molecule type" value="Genomic_DNA"/>
</dbReference>